<gene>
    <name evidence="1" type="ORF">HNQ97_005972</name>
</gene>
<name>A0ABR6CFW5_9HYPH</name>
<dbReference type="RefSeq" id="WP_182575899.1">
    <property type="nucleotide sequence ID" value="NZ_JACJHY010000043.1"/>
</dbReference>
<reference evidence="1 2" key="1">
    <citation type="submission" date="2020-08" db="EMBL/GenBank/DDBJ databases">
        <title>Genomic Encyclopedia of Type Strains, Phase IV (KMG-IV): sequencing the most valuable type-strain genomes for metagenomic binning, comparative biology and taxonomic classification.</title>
        <authorList>
            <person name="Goeker M."/>
        </authorList>
    </citation>
    <scope>NUCLEOTIDE SEQUENCE [LARGE SCALE GENOMIC DNA]</scope>
    <source>
        <strain evidence="1 2">DSM 17455</strain>
    </source>
</reference>
<organism evidence="1 2">
    <name type="scientific">Aminobacter ciceronei</name>
    <dbReference type="NCBI Taxonomy" id="150723"/>
    <lineage>
        <taxon>Bacteria</taxon>
        <taxon>Pseudomonadati</taxon>
        <taxon>Pseudomonadota</taxon>
        <taxon>Alphaproteobacteria</taxon>
        <taxon>Hyphomicrobiales</taxon>
        <taxon>Phyllobacteriaceae</taxon>
        <taxon>Aminobacter</taxon>
    </lineage>
</organism>
<dbReference type="EMBL" id="JACJHZ010000043">
    <property type="protein sequence ID" value="MBA9023939.1"/>
    <property type="molecule type" value="Genomic_DNA"/>
</dbReference>
<sequence>MSRFIPHTDMSANDLMQCSYQAQAIISLCIRVGDDLSPINPETAAGADISQALVVALELVGVMHDALESHEGLKGGVR</sequence>
<accession>A0ABR6CFW5</accession>
<proteinExistence type="predicted"/>
<keyword evidence="2" id="KW-1185">Reference proteome</keyword>
<dbReference type="Proteomes" id="UP000587524">
    <property type="component" value="Unassembled WGS sequence"/>
</dbReference>
<evidence type="ECO:0008006" key="3">
    <source>
        <dbReference type="Google" id="ProtNLM"/>
    </source>
</evidence>
<protein>
    <recommendedName>
        <fullName evidence="3">DUF3077 domain-containing protein</fullName>
    </recommendedName>
</protein>
<evidence type="ECO:0000313" key="2">
    <source>
        <dbReference type="Proteomes" id="UP000587524"/>
    </source>
</evidence>
<evidence type="ECO:0000313" key="1">
    <source>
        <dbReference type="EMBL" id="MBA9023939.1"/>
    </source>
</evidence>
<comment type="caution">
    <text evidence="1">The sequence shown here is derived from an EMBL/GenBank/DDBJ whole genome shotgun (WGS) entry which is preliminary data.</text>
</comment>